<dbReference type="Proteomes" id="UP000823904">
    <property type="component" value="Unassembled WGS sequence"/>
</dbReference>
<organism evidence="3 4">
    <name type="scientific">Candidatus Anaerostipes avistercoris</name>
    <dbReference type="NCBI Taxonomy" id="2838462"/>
    <lineage>
        <taxon>Bacteria</taxon>
        <taxon>Bacillati</taxon>
        <taxon>Bacillota</taxon>
        <taxon>Clostridia</taxon>
        <taxon>Lachnospirales</taxon>
        <taxon>Lachnospiraceae</taxon>
        <taxon>Anaerostipes</taxon>
    </lineage>
</organism>
<dbReference type="PANTHER" id="PTHR44068:SF1">
    <property type="entry name" value="HYPOTHETICAL LOC100005854"/>
    <property type="match status" value="1"/>
</dbReference>
<evidence type="ECO:0000313" key="4">
    <source>
        <dbReference type="Proteomes" id="UP000823904"/>
    </source>
</evidence>
<dbReference type="GO" id="GO:0016126">
    <property type="term" value="P:sterol biosynthetic process"/>
    <property type="evidence" value="ECO:0007669"/>
    <property type="project" value="TreeGrafter"/>
</dbReference>
<dbReference type="AlphaFoldDB" id="A0A9D2PJH9"/>
<evidence type="ECO:0000256" key="1">
    <source>
        <dbReference type="ARBA" id="ARBA00022679"/>
    </source>
</evidence>
<dbReference type="GO" id="GO:0032259">
    <property type="term" value="P:methylation"/>
    <property type="evidence" value="ECO:0007669"/>
    <property type="project" value="UniProtKB-KW"/>
</dbReference>
<dbReference type="InterPro" id="IPR029063">
    <property type="entry name" value="SAM-dependent_MTases_sf"/>
</dbReference>
<evidence type="ECO:0000313" key="3">
    <source>
        <dbReference type="EMBL" id="HJC50028.1"/>
    </source>
</evidence>
<proteinExistence type="predicted"/>
<reference evidence="3" key="2">
    <citation type="submission" date="2021-04" db="EMBL/GenBank/DDBJ databases">
        <authorList>
            <person name="Gilroy R."/>
        </authorList>
    </citation>
    <scope>NUCLEOTIDE SEQUENCE</scope>
    <source>
        <strain evidence="3">ChiSjej3B21-8574</strain>
    </source>
</reference>
<accession>A0A9D2PJH9</accession>
<comment type="caution">
    <text evidence="3">The sequence shown here is derived from an EMBL/GenBank/DDBJ whole genome shotgun (WGS) entry which is preliminary data.</text>
</comment>
<keyword evidence="1" id="KW-0808">Transferase</keyword>
<name>A0A9D2PJH9_9FIRM</name>
<gene>
    <name evidence="3" type="ORF">H9754_05525</name>
</gene>
<sequence length="205" mass="23134">MSFFQNTCKPKGIGGKIMVNMMNSGHSSMAEWGFTHIEIAENNICLDIGCGGGANVKKLLEKSPHGKVTGIDYSEISVEKSQKINKAEISNKRCKILQGNVMELPFENETFDVITAFETIYFWPDISGAFKQVYRVLKNTGTFMICNESNGENPKEEKWTKMIQGMKIYNSEQVKKSLENAGFTDIKIHKNKKGWLCVVCKKIKM</sequence>
<dbReference type="GO" id="GO:0003838">
    <property type="term" value="F:sterol 24-C-methyltransferase activity"/>
    <property type="evidence" value="ECO:0007669"/>
    <property type="project" value="TreeGrafter"/>
</dbReference>
<reference evidence="3" key="1">
    <citation type="journal article" date="2021" name="PeerJ">
        <title>Extensive microbial diversity within the chicken gut microbiome revealed by metagenomics and culture.</title>
        <authorList>
            <person name="Gilroy R."/>
            <person name="Ravi A."/>
            <person name="Getino M."/>
            <person name="Pursley I."/>
            <person name="Horton D.L."/>
            <person name="Alikhan N.F."/>
            <person name="Baker D."/>
            <person name="Gharbi K."/>
            <person name="Hall N."/>
            <person name="Watson M."/>
            <person name="Adriaenssens E.M."/>
            <person name="Foster-Nyarko E."/>
            <person name="Jarju S."/>
            <person name="Secka A."/>
            <person name="Antonio M."/>
            <person name="Oren A."/>
            <person name="Chaudhuri R.R."/>
            <person name="La Ragione R."/>
            <person name="Hildebrand F."/>
            <person name="Pallen M.J."/>
        </authorList>
    </citation>
    <scope>NUCLEOTIDE SEQUENCE</scope>
    <source>
        <strain evidence="3">ChiSjej3B21-8574</strain>
    </source>
</reference>
<feature type="domain" description="Methyltransferase" evidence="2">
    <location>
        <begin position="42"/>
        <end position="160"/>
    </location>
</feature>
<keyword evidence="3" id="KW-0489">Methyltransferase</keyword>
<dbReference type="EMBL" id="DWWD01000022">
    <property type="protein sequence ID" value="HJC50028.1"/>
    <property type="molecule type" value="Genomic_DNA"/>
</dbReference>
<dbReference type="Pfam" id="PF13847">
    <property type="entry name" value="Methyltransf_31"/>
    <property type="match status" value="1"/>
</dbReference>
<protein>
    <submittedName>
        <fullName evidence="3">Class I SAM-dependent methyltransferase</fullName>
    </submittedName>
</protein>
<dbReference type="SUPFAM" id="SSF53335">
    <property type="entry name" value="S-adenosyl-L-methionine-dependent methyltransferases"/>
    <property type="match status" value="1"/>
</dbReference>
<dbReference type="CDD" id="cd02440">
    <property type="entry name" value="AdoMet_MTases"/>
    <property type="match status" value="1"/>
</dbReference>
<dbReference type="InterPro" id="IPR025714">
    <property type="entry name" value="Methyltranfer_dom"/>
</dbReference>
<evidence type="ECO:0000259" key="2">
    <source>
        <dbReference type="Pfam" id="PF13847"/>
    </source>
</evidence>
<dbReference type="PANTHER" id="PTHR44068">
    <property type="entry name" value="ZGC:194242"/>
    <property type="match status" value="1"/>
</dbReference>
<dbReference type="InterPro" id="IPR050447">
    <property type="entry name" value="Erg6_SMT_methyltransf"/>
</dbReference>
<dbReference type="Gene3D" id="3.40.50.150">
    <property type="entry name" value="Vaccinia Virus protein VP39"/>
    <property type="match status" value="1"/>
</dbReference>